<evidence type="ECO:0000313" key="2">
    <source>
        <dbReference type="Proteomes" id="UP001055072"/>
    </source>
</evidence>
<dbReference type="EMBL" id="MU274913">
    <property type="protein sequence ID" value="KAI0088635.1"/>
    <property type="molecule type" value="Genomic_DNA"/>
</dbReference>
<reference evidence="1" key="1">
    <citation type="journal article" date="2021" name="Environ. Microbiol.">
        <title>Gene family expansions and transcriptome signatures uncover fungal adaptations to wood decay.</title>
        <authorList>
            <person name="Hage H."/>
            <person name="Miyauchi S."/>
            <person name="Viragh M."/>
            <person name="Drula E."/>
            <person name="Min B."/>
            <person name="Chaduli D."/>
            <person name="Navarro D."/>
            <person name="Favel A."/>
            <person name="Norest M."/>
            <person name="Lesage-Meessen L."/>
            <person name="Balint B."/>
            <person name="Merenyi Z."/>
            <person name="de Eugenio L."/>
            <person name="Morin E."/>
            <person name="Martinez A.T."/>
            <person name="Baldrian P."/>
            <person name="Stursova M."/>
            <person name="Martinez M.J."/>
            <person name="Novotny C."/>
            <person name="Magnuson J.K."/>
            <person name="Spatafora J.W."/>
            <person name="Maurice S."/>
            <person name="Pangilinan J."/>
            <person name="Andreopoulos W."/>
            <person name="LaButti K."/>
            <person name="Hundley H."/>
            <person name="Na H."/>
            <person name="Kuo A."/>
            <person name="Barry K."/>
            <person name="Lipzen A."/>
            <person name="Henrissat B."/>
            <person name="Riley R."/>
            <person name="Ahrendt S."/>
            <person name="Nagy L.G."/>
            <person name="Grigoriev I.V."/>
            <person name="Martin F."/>
            <person name="Rosso M.N."/>
        </authorList>
    </citation>
    <scope>NUCLEOTIDE SEQUENCE</scope>
    <source>
        <strain evidence="1">CBS 384.51</strain>
    </source>
</reference>
<keyword evidence="2" id="KW-1185">Reference proteome</keyword>
<sequence>MSVALPPVTPGFDLQVGPILVLICLALMLYGTFCAQCYFYWMSYGEDRLRLRLYVLGLCLLESLHTAFCIHILYDYFVTHFGDPVNGVGHIVWSAGMCILAMTEGFYINRIFHLSGSWLVAAVPSILLFSRIVLSLVSAAYLYVYTTWESFREHPIPENCLTASLSLAVATDLSVTLLLVYYLRKRKTGFKSTNGIISTLMRHTVHNGAIAMFTSAMVVIMLHALPSSLMFAGFAEIISKLYANSIVASLNSRQEIVQKGSSGDHMHSIEMSRQVISRSVRVAHDRFTSHDTETSALDLQDKLEKHLSLPIVIDTTVETYSA</sequence>
<accession>A0ACB8U2Y4</accession>
<organism evidence="1 2">
    <name type="scientific">Irpex rosettiformis</name>
    <dbReference type="NCBI Taxonomy" id="378272"/>
    <lineage>
        <taxon>Eukaryota</taxon>
        <taxon>Fungi</taxon>
        <taxon>Dikarya</taxon>
        <taxon>Basidiomycota</taxon>
        <taxon>Agaricomycotina</taxon>
        <taxon>Agaricomycetes</taxon>
        <taxon>Polyporales</taxon>
        <taxon>Irpicaceae</taxon>
        <taxon>Irpex</taxon>
    </lineage>
</organism>
<dbReference type="Proteomes" id="UP001055072">
    <property type="component" value="Unassembled WGS sequence"/>
</dbReference>
<protein>
    <submittedName>
        <fullName evidence="1">Uncharacterized protein</fullName>
    </submittedName>
</protein>
<name>A0ACB8U2Y4_9APHY</name>
<proteinExistence type="predicted"/>
<gene>
    <name evidence="1" type="ORF">BDY19DRAFT_994013</name>
</gene>
<evidence type="ECO:0000313" key="1">
    <source>
        <dbReference type="EMBL" id="KAI0088635.1"/>
    </source>
</evidence>
<comment type="caution">
    <text evidence="1">The sequence shown here is derived from an EMBL/GenBank/DDBJ whole genome shotgun (WGS) entry which is preliminary data.</text>
</comment>